<dbReference type="Proteomes" id="UP001049176">
    <property type="component" value="Chromosome 6"/>
</dbReference>
<dbReference type="EMBL" id="CM032186">
    <property type="protein sequence ID" value="KAG7090657.1"/>
    <property type="molecule type" value="Genomic_DNA"/>
</dbReference>
<dbReference type="OrthoDB" id="2148946at2759"/>
<evidence type="ECO:0000313" key="3">
    <source>
        <dbReference type="Proteomes" id="UP001049176"/>
    </source>
</evidence>
<evidence type="ECO:0000256" key="1">
    <source>
        <dbReference type="SAM" id="MobiDB-lite"/>
    </source>
</evidence>
<dbReference type="PANTHER" id="PTHR43628">
    <property type="entry name" value="ACTIVATOR OF C KINASE PROTEIN 1-RELATED"/>
    <property type="match status" value="1"/>
</dbReference>
<feature type="compositionally biased region" description="Low complexity" evidence="1">
    <location>
        <begin position="275"/>
        <end position="291"/>
    </location>
</feature>
<dbReference type="AlphaFoldDB" id="A0A9P7RVV6"/>
<dbReference type="InterPro" id="IPR011990">
    <property type="entry name" value="TPR-like_helical_dom_sf"/>
</dbReference>
<comment type="caution">
    <text evidence="2">The sequence shown here is derived from an EMBL/GenBank/DDBJ whole genome shotgun (WGS) entry which is preliminary data.</text>
</comment>
<dbReference type="GO" id="GO:0010972">
    <property type="term" value="P:negative regulation of G2/M transition of mitotic cell cycle"/>
    <property type="evidence" value="ECO:0007669"/>
    <property type="project" value="TreeGrafter"/>
</dbReference>
<dbReference type="SMART" id="SM00671">
    <property type="entry name" value="SEL1"/>
    <property type="match status" value="3"/>
</dbReference>
<keyword evidence="3" id="KW-1185">Reference proteome</keyword>
<feature type="compositionally biased region" description="Polar residues" evidence="1">
    <location>
        <begin position="392"/>
        <end position="416"/>
    </location>
</feature>
<feature type="compositionally biased region" description="Polar residues" evidence="1">
    <location>
        <begin position="448"/>
        <end position="459"/>
    </location>
</feature>
<sequence length="667" mass="73807">MSTKQSSSAFHYQPSSPLETLVRRTSAKRANTPAVKTQSPSSLSEGSSPQYFRQNDAPQSYYHHDGLSTPPRQTHGRPLVAPPSPLLHSRFARDSVTTTDSANASSYLDLSIDERSRDSVDSRNVYQEGVDYNYEESVYSTDTALRDSWQSAGTAWQSEGSGPLRYLNQGARPEEPLTYPTHSQSHQFHNDSATAVPTVVVTEHEYPDPEPPMDSIRLKQAEKAPITPLAHNFSRPIRPSAVPVLMPAEEEKRKVMERNAGRKPRQPGQSHEMSHTPTSSHLPSPHSPRSPGDYFGSHQTSGAPSEYHRSQSPHYPRSSPHQPSTPRTPQVYASNTHPAYRPNSPSKEFHQSSPSISHPYPSPSSSRPTSPSAYPMYEQSRDYRVTAREASLSPTPSHQSRSGSPIISSTPTNLPHSPSKVVLPRRPPSLRPGSPASLYSRYSFYQLDSPSPNGTTHFTTDLDPEKQQRKNSQSSMMLDSSKPPNEPETKAHHFLQLGIQHHEANRLKESAICFEKSANEDGGCGAGMLMFGLTLRHGWGCEKNEKVGFKWLRKAAENAVADLESARNGGGIDQGAVRAELILAIYEVGQCFFHGWGVPKDQKMAVSYYRVAARLGDADAQNDLGFCLANGKGCKKDRKEAAKWYRAAVEQGQSDVGLAWIYKEKFQ</sequence>
<dbReference type="InterPro" id="IPR052945">
    <property type="entry name" value="Mitotic_Regulator"/>
</dbReference>
<evidence type="ECO:0008006" key="4">
    <source>
        <dbReference type="Google" id="ProtNLM"/>
    </source>
</evidence>
<dbReference type="InterPro" id="IPR006597">
    <property type="entry name" value="Sel1-like"/>
</dbReference>
<name>A0A9P7RVV6_9AGAR</name>
<dbReference type="Gene3D" id="1.25.40.10">
    <property type="entry name" value="Tetratricopeptide repeat domain"/>
    <property type="match status" value="1"/>
</dbReference>
<feature type="compositionally biased region" description="Low complexity" evidence="1">
    <location>
        <begin position="352"/>
        <end position="372"/>
    </location>
</feature>
<dbReference type="GO" id="GO:0032153">
    <property type="term" value="C:cell division site"/>
    <property type="evidence" value="ECO:0007669"/>
    <property type="project" value="TreeGrafter"/>
</dbReference>
<proteinExistence type="predicted"/>
<organism evidence="2 3">
    <name type="scientific">Marasmius oreades</name>
    <name type="common">fairy-ring Marasmius</name>
    <dbReference type="NCBI Taxonomy" id="181124"/>
    <lineage>
        <taxon>Eukaryota</taxon>
        <taxon>Fungi</taxon>
        <taxon>Dikarya</taxon>
        <taxon>Basidiomycota</taxon>
        <taxon>Agaricomycotina</taxon>
        <taxon>Agaricomycetes</taxon>
        <taxon>Agaricomycetidae</taxon>
        <taxon>Agaricales</taxon>
        <taxon>Marasmiineae</taxon>
        <taxon>Marasmiaceae</taxon>
        <taxon>Marasmius</taxon>
    </lineage>
</organism>
<feature type="compositionally biased region" description="Polar residues" evidence="1">
    <location>
        <begin position="49"/>
        <end position="58"/>
    </location>
</feature>
<feature type="compositionally biased region" description="Polar residues" evidence="1">
    <location>
        <begin position="95"/>
        <end position="105"/>
    </location>
</feature>
<dbReference type="Pfam" id="PF08238">
    <property type="entry name" value="Sel1"/>
    <property type="match status" value="3"/>
</dbReference>
<feature type="region of interest" description="Disordered" evidence="1">
    <location>
        <begin position="448"/>
        <end position="489"/>
    </location>
</feature>
<protein>
    <recommendedName>
        <fullName evidence="4">HCP-like protein</fullName>
    </recommendedName>
</protein>
<dbReference type="SUPFAM" id="SSF81901">
    <property type="entry name" value="HCP-like"/>
    <property type="match status" value="1"/>
</dbReference>
<dbReference type="GeneID" id="66078832"/>
<dbReference type="PANTHER" id="PTHR43628:SF1">
    <property type="entry name" value="CHITIN SYNTHASE REGULATORY FACTOR 2-RELATED"/>
    <property type="match status" value="1"/>
</dbReference>
<feature type="region of interest" description="Disordered" evidence="1">
    <location>
        <begin position="1"/>
        <end position="105"/>
    </location>
</feature>
<feature type="region of interest" description="Disordered" evidence="1">
    <location>
        <begin position="257"/>
        <end position="435"/>
    </location>
</feature>
<accession>A0A9P7RVV6</accession>
<reference evidence="2" key="1">
    <citation type="journal article" date="2021" name="Genome Biol. Evol.">
        <title>The assembled and annotated genome of the fairy-ring fungus Marasmius oreades.</title>
        <authorList>
            <person name="Hiltunen M."/>
            <person name="Ament-Velasquez S.L."/>
            <person name="Johannesson H."/>
        </authorList>
    </citation>
    <scope>NUCLEOTIDE SEQUENCE</scope>
    <source>
        <strain evidence="2">03SP1</strain>
    </source>
</reference>
<feature type="compositionally biased region" description="Polar residues" evidence="1">
    <location>
        <begin position="319"/>
        <end position="337"/>
    </location>
</feature>
<feature type="compositionally biased region" description="Polar residues" evidence="1">
    <location>
        <begin position="1"/>
        <end position="18"/>
    </location>
</feature>
<dbReference type="RefSeq" id="XP_043007127.1">
    <property type="nucleotide sequence ID" value="XM_043154670.1"/>
</dbReference>
<feature type="compositionally biased region" description="Low complexity" evidence="1">
    <location>
        <begin position="39"/>
        <end position="48"/>
    </location>
</feature>
<evidence type="ECO:0000313" key="2">
    <source>
        <dbReference type="EMBL" id="KAG7090657.1"/>
    </source>
</evidence>
<gene>
    <name evidence="2" type="ORF">E1B28_009756</name>
</gene>
<dbReference type="KEGG" id="more:E1B28_009756"/>